<gene>
    <name evidence="1" type="ORF">GCT13_08350</name>
</gene>
<evidence type="ECO:0000313" key="2">
    <source>
        <dbReference type="Proteomes" id="UP000484381"/>
    </source>
</evidence>
<dbReference type="InterPro" id="IPR010982">
    <property type="entry name" value="Lambda_DNA-bd_dom_sf"/>
</dbReference>
<name>A0A7X1N8G5_9BURK</name>
<sequence>MQMEQTPHKAAAPVLEPVMHERYGASVQVRQPQFLPRDQVAACASFRDAVILAWKHRAVRGMTQRTLAELLDVKTSHMSNMLNREAVDRHGKPRQDLPARLVADFERVVGNRAVSQWLSRMAMLTLMEEVIHRQETP</sequence>
<keyword evidence="2" id="KW-1185">Reference proteome</keyword>
<dbReference type="SUPFAM" id="SSF47413">
    <property type="entry name" value="lambda repressor-like DNA-binding domains"/>
    <property type="match status" value="1"/>
</dbReference>
<dbReference type="GO" id="GO:0003677">
    <property type="term" value="F:DNA binding"/>
    <property type="evidence" value="ECO:0007669"/>
    <property type="project" value="InterPro"/>
</dbReference>
<organism evidence="1 2">
    <name type="scientific">Paraburkholderia franconis</name>
    <dbReference type="NCBI Taxonomy" id="2654983"/>
    <lineage>
        <taxon>Bacteria</taxon>
        <taxon>Pseudomonadati</taxon>
        <taxon>Pseudomonadota</taxon>
        <taxon>Betaproteobacteria</taxon>
        <taxon>Burkholderiales</taxon>
        <taxon>Burkholderiaceae</taxon>
        <taxon>Paraburkholderia</taxon>
    </lineage>
</organism>
<dbReference type="Proteomes" id="UP000484381">
    <property type="component" value="Unassembled WGS sequence"/>
</dbReference>
<dbReference type="CDD" id="cd00093">
    <property type="entry name" value="HTH_XRE"/>
    <property type="match status" value="1"/>
</dbReference>
<evidence type="ECO:0000313" key="1">
    <source>
        <dbReference type="EMBL" id="MPW16941.1"/>
    </source>
</evidence>
<dbReference type="EMBL" id="WHNP01000006">
    <property type="protein sequence ID" value="MPW16941.1"/>
    <property type="molecule type" value="Genomic_DNA"/>
</dbReference>
<proteinExistence type="predicted"/>
<comment type="caution">
    <text evidence="1">The sequence shown here is derived from an EMBL/GenBank/DDBJ whole genome shotgun (WGS) entry which is preliminary data.</text>
</comment>
<dbReference type="RefSeq" id="WP_152756849.1">
    <property type="nucleotide sequence ID" value="NZ_WHNP01000006.1"/>
</dbReference>
<accession>A0A7X1N8G5</accession>
<protein>
    <submittedName>
        <fullName evidence="1">XRE family transcriptional regulator</fullName>
    </submittedName>
</protein>
<reference evidence="1 2" key="1">
    <citation type="submission" date="2019-10" db="EMBL/GenBank/DDBJ databases">
        <title>Paraburkholderia sp. isolated from nodules of Mimosa pudica from Brazilian Atlantic Forest soils.</title>
        <authorList>
            <person name="Paulitsch F."/>
            <person name="Hungria M."/>
            <person name="Dall'Agnol R."/>
        </authorList>
    </citation>
    <scope>NUCLEOTIDE SEQUENCE [LARGE SCALE GENOMIC DNA]</scope>
    <source>
        <strain evidence="1 2">CNPSo 3157</strain>
    </source>
</reference>
<dbReference type="InterPro" id="IPR001387">
    <property type="entry name" value="Cro/C1-type_HTH"/>
</dbReference>
<dbReference type="AlphaFoldDB" id="A0A7X1N8G5"/>